<dbReference type="SFLD" id="SFLDS00029">
    <property type="entry name" value="Radical_SAM"/>
    <property type="match status" value="1"/>
</dbReference>
<dbReference type="Pfam" id="PF13186">
    <property type="entry name" value="SPASM"/>
    <property type="match status" value="1"/>
</dbReference>
<evidence type="ECO:0000313" key="6">
    <source>
        <dbReference type="EMBL" id="QPC83697.1"/>
    </source>
</evidence>
<dbReference type="AlphaFoldDB" id="A0A7S8IFK5"/>
<dbReference type="Gene3D" id="3.20.20.70">
    <property type="entry name" value="Aldolase class I"/>
    <property type="match status" value="1"/>
</dbReference>
<dbReference type="PROSITE" id="PS51918">
    <property type="entry name" value="RADICAL_SAM"/>
    <property type="match status" value="1"/>
</dbReference>
<dbReference type="InterPro" id="IPR050377">
    <property type="entry name" value="Radical_SAM_PqqE_MftC-like"/>
</dbReference>
<name>A0A7S8IFK5_9CHLR</name>
<dbReference type="EMBL" id="CP062983">
    <property type="protein sequence ID" value="QPC83697.1"/>
    <property type="molecule type" value="Genomic_DNA"/>
</dbReference>
<evidence type="ECO:0000256" key="1">
    <source>
        <dbReference type="ARBA" id="ARBA00022691"/>
    </source>
</evidence>
<evidence type="ECO:0000256" key="3">
    <source>
        <dbReference type="ARBA" id="ARBA00023004"/>
    </source>
</evidence>
<dbReference type="PANTHER" id="PTHR11228:SF7">
    <property type="entry name" value="PQQA PEPTIDE CYCLASE"/>
    <property type="match status" value="1"/>
</dbReference>
<dbReference type="InterPro" id="IPR023885">
    <property type="entry name" value="4Fe4S-binding_SPASM_dom"/>
</dbReference>
<evidence type="ECO:0000256" key="4">
    <source>
        <dbReference type="ARBA" id="ARBA00023014"/>
    </source>
</evidence>
<proteinExistence type="predicted"/>
<dbReference type="RefSeq" id="WP_195171761.1">
    <property type="nucleotide sequence ID" value="NZ_CP062983.1"/>
</dbReference>
<dbReference type="SUPFAM" id="SSF102114">
    <property type="entry name" value="Radical SAM enzymes"/>
    <property type="match status" value="1"/>
</dbReference>
<evidence type="ECO:0000313" key="7">
    <source>
        <dbReference type="Proteomes" id="UP000594468"/>
    </source>
</evidence>
<evidence type="ECO:0000256" key="2">
    <source>
        <dbReference type="ARBA" id="ARBA00022723"/>
    </source>
</evidence>
<keyword evidence="7" id="KW-1185">Reference proteome</keyword>
<evidence type="ECO:0000259" key="5">
    <source>
        <dbReference type="PROSITE" id="PS51918"/>
    </source>
</evidence>
<dbReference type="GO" id="GO:0046872">
    <property type="term" value="F:metal ion binding"/>
    <property type="evidence" value="ECO:0007669"/>
    <property type="project" value="UniProtKB-KW"/>
</dbReference>
<organism evidence="6 7">
    <name type="scientific">Phototrophicus methaneseepsis</name>
    <dbReference type="NCBI Taxonomy" id="2710758"/>
    <lineage>
        <taxon>Bacteria</taxon>
        <taxon>Bacillati</taxon>
        <taxon>Chloroflexota</taxon>
        <taxon>Candidatus Thermofontia</taxon>
        <taxon>Phototrophicales</taxon>
        <taxon>Phototrophicaceae</taxon>
        <taxon>Phototrophicus</taxon>
    </lineage>
</organism>
<dbReference type="PANTHER" id="PTHR11228">
    <property type="entry name" value="RADICAL SAM DOMAIN PROTEIN"/>
    <property type="match status" value="1"/>
</dbReference>
<reference evidence="6 7" key="1">
    <citation type="submission" date="2020-02" db="EMBL/GenBank/DDBJ databases">
        <authorList>
            <person name="Zheng R.K."/>
            <person name="Sun C.M."/>
        </authorList>
    </citation>
    <scope>NUCLEOTIDE SEQUENCE [LARGE SCALE GENOMIC DNA]</scope>
    <source>
        <strain evidence="7">rifampicinis</strain>
    </source>
</reference>
<accession>A0A7S8IFK5</accession>
<dbReference type="InterPro" id="IPR007197">
    <property type="entry name" value="rSAM"/>
</dbReference>
<dbReference type="Proteomes" id="UP000594468">
    <property type="component" value="Chromosome"/>
</dbReference>
<dbReference type="GO" id="GO:0003824">
    <property type="term" value="F:catalytic activity"/>
    <property type="evidence" value="ECO:0007669"/>
    <property type="project" value="InterPro"/>
</dbReference>
<keyword evidence="2" id="KW-0479">Metal-binding</keyword>
<dbReference type="SFLD" id="SFLDG01386">
    <property type="entry name" value="main_SPASM_domain-containing"/>
    <property type="match status" value="1"/>
</dbReference>
<dbReference type="InterPro" id="IPR013785">
    <property type="entry name" value="Aldolase_TIM"/>
</dbReference>
<dbReference type="Pfam" id="PF04055">
    <property type="entry name" value="Radical_SAM"/>
    <property type="match status" value="1"/>
</dbReference>
<sequence>MSNYQDTVHAPLVLVPQYFGSTVFNRSNSRYYPFDAETTTLLRRAQLEPFEALLAEIDDPVKREQALNFFFHFDDMGFFTGDHYFTGKVLNVEPAVDHLTGPLAVHLEVIAACNLTCTHCFAGELPRREKRLTLKEIERVFEDMAKMGSYRLGLTGGEPLLRKDIFDIVDMATDYGLHPCLTTNGLLITEEVAREFGKRDLVWLNVSLEGASAVTNDPVRGEGTFTQVLDKLKILANHTRFTMAFTVMSTNADEVVPCAELAHSVGASTAVFRPLYPVGTAQGFLNDLMPTFEQYNRALNLLAELEVEPGQTDLNAIDPFSPCSREETQAITYSNHGCGAGNLVCSISVSGDVNPCSFLGSGFVADNVRHRSLSEIWHSSGKFNEIRNYPGGTDETFSGGCRARSLVMGGSANAPDPWLNEREAMMKAPRQSNVTFYDPLDIVRVAGQDN</sequence>
<protein>
    <submittedName>
        <fullName evidence="6">Radical SAM protein</fullName>
    </submittedName>
</protein>
<keyword evidence="4" id="KW-0411">Iron-sulfur</keyword>
<dbReference type="KEGG" id="pmet:G4Y79_04760"/>
<dbReference type="SFLD" id="SFLDG01067">
    <property type="entry name" value="SPASM/twitch_domain_containing"/>
    <property type="match status" value="1"/>
</dbReference>
<dbReference type="GO" id="GO:0051536">
    <property type="term" value="F:iron-sulfur cluster binding"/>
    <property type="evidence" value="ECO:0007669"/>
    <property type="project" value="UniProtKB-KW"/>
</dbReference>
<dbReference type="CDD" id="cd01335">
    <property type="entry name" value="Radical_SAM"/>
    <property type="match status" value="1"/>
</dbReference>
<keyword evidence="1" id="KW-0949">S-adenosyl-L-methionine</keyword>
<gene>
    <name evidence="6" type="ORF">G4Y79_04760</name>
</gene>
<feature type="domain" description="Radical SAM core" evidence="5">
    <location>
        <begin position="99"/>
        <end position="308"/>
    </location>
</feature>
<keyword evidence="3" id="KW-0408">Iron</keyword>
<dbReference type="InterPro" id="IPR058240">
    <property type="entry name" value="rSAM_sf"/>
</dbReference>